<gene>
    <name evidence="1" type="ORF">TRICI_000869</name>
</gene>
<reference evidence="1" key="1">
    <citation type="journal article" date="2019" name="G3 (Bethesda)">
        <title>Genome Assemblies of Two Rare Opportunistic Yeast Pathogens: Diutina rugosa (syn. Candida rugosa) and Trichomonascus ciferrii (syn. Candida ciferrii).</title>
        <authorList>
            <person name="Mixao V."/>
            <person name="Saus E."/>
            <person name="Hansen A.P."/>
            <person name="Lass-Florl C."/>
            <person name="Gabaldon T."/>
        </authorList>
    </citation>
    <scope>NUCLEOTIDE SEQUENCE</scope>
    <source>
        <strain evidence="1">CBS 4856</strain>
    </source>
</reference>
<dbReference type="Proteomes" id="UP000761534">
    <property type="component" value="Unassembled WGS sequence"/>
</dbReference>
<sequence length="133" mass="15583">MTVDDGPAEQDIIDLILAQHPTFCRDMDYLITHKPSPHDDDIDDQLKLYAATVPTLLQLHDAILDRLLQIKEFKLWDQALLTPTEIKDINNINNIWLSNYDTIKSKLNQLHYNYSHLCSIKNNSKRWRYPPLV</sequence>
<name>A0A642VAW5_9ASCO</name>
<dbReference type="AlphaFoldDB" id="A0A642VAW5"/>
<organism evidence="1 2">
    <name type="scientific">Trichomonascus ciferrii</name>
    <dbReference type="NCBI Taxonomy" id="44093"/>
    <lineage>
        <taxon>Eukaryota</taxon>
        <taxon>Fungi</taxon>
        <taxon>Dikarya</taxon>
        <taxon>Ascomycota</taxon>
        <taxon>Saccharomycotina</taxon>
        <taxon>Dipodascomycetes</taxon>
        <taxon>Dipodascales</taxon>
        <taxon>Trichomonascaceae</taxon>
        <taxon>Trichomonascus</taxon>
        <taxon>Trichomonascus ciferrii complex</taxon>
    </lineage>
</organism>
<dbReference type="EMBL" id="SWFS01000075">
    <property type="protein sequence ID" value="KAA8916971.1"/>
    <property type="molecule type" value="Genomic_DNA"/>
</dbReference>
<dbReference type="VEuPathDB" id="FungiDB:TRICI_000869"/>
<evidence type="ECO:0000313" key="2">
    <source>
        <dbReference type="Proteomes" id="UP000761534"/>
    </source>
</evidence>
<evidence type="ECO:0000313" key="1">
    <source>
        <dbReference type="EMBL" id="KAA8916971.1"/>
    </source>
</evidence>
<accession>A0A642VAW5</accession>
<comment type="caution">
    <text evidence="1">The sequence shown here is derived from an EMBL/GenBank/DDBJ whole genome shotgun (WGS) entry which is preliminary data.</text>
</comment>
<keyword evidence="2" id="KW-1185">Reference proteome</keyword>
<proteinExistence type="predicted"/>
<protein>
    <submittedName>
        <fullName evidence="1">Uncharacterized protein</fullName>
    </submittedName>
</protein>